<sequence>MTDLIATIAGLAEEKEVEEITRKQENPWKLVSTLVNHVLASNHIGYTGQCVWTSGHTDRQKNVKNRQYNTAGWISEDVARQSLSRALNSPNAASKSLWALHLAHCHVEKLETSSDSSPEELKICLEFYLVWQQLLVDPEQTIKTQVDGIMSRLKTLLASDSAPFASGDVRCEVLLEMAAVHFQYFEYDKSDELIQKATEACDLDIDLSGMMGKRTRFQQRNIAQLVLVHKTPTSSSPSPLPTDADIPQNCSLNDDTLLEEIAISTDSEASRVDGRCLTPAQLCCLLWIARHESATHRHDVLIHERCSPFLDTVIAARRCWSIQAAALLARADLEKGRGRHVDRSCVQSELVVKLQQGVEDTVAVGDRLPRTAHILASGLTPFWQSSVLLAEILKSLGCTSEALLILERLEMWDAVIECYKQLGQMDKAESLIRRLLEQKPADSMLHVFLGDITRNPEYFLKAIELSGDRNARAHRSLGHVLLMDKKYEDAYKHLRRSLELQPIQLGTWFNAGYCAWKLENYKESTQCYHRCVSLQPDHFEAWNNLSAAYIRHGQKPKAWKLLQEALKFNYEHPHVWENYMLLSVDVAEFSQAIQAYHRLLDMNKRGADDDVLELIAQQILRREAEITVEKESEEEIAENQRVKEEMIKLLARISANHQTLSPKTLRVYALLKKPKTLNPETRTEFEKYIQLMEKSLAAANGKMTWPKEEKLAVEVVETAVRLAEDRLELAKFVASETSVKEVLLKNSKFSRVSKARSTENKKLASSKVRLSLRGILSRLDKESCSRIGGEDVEKLAELVDVAKRLLESVSL</sequence>
<dbReference type="OMA" id="KESTQCY"/>
<keyword evidence="6" id="KW-1185">Reference proteome</keyword>
<dbReference type="AlphaFoldDB" id="A8X862"/>
<evidence type="ECO:0000313" key="5">
    <source>
        <dbReference type="EMBL" id="CAP28823.2"/>
    </source>
</evidence>
<dbReference type="eggNOG" id="KOG1128">
    <property type="taxonomic scope" value="Eukaryota"/>
</dbReference>
<dbReference type="Pfam" id="PF01535">
    <property type="entry name" value="PPR"/>
    <property type="match status" value="2"/>
</dbReference>
<dbReference type="Gene3D" id="1.25.40.10">
    <property type="entry name" value="Tetratricopeptide repeat domain"/>
    <property type="match status" value="1"/>
</dbReference>
<feature type="repeat" description="TPR" evidence="4">
    <location>
        <begin position="471"/>
        <end position="504"/>
    </location>
</feature>
<dbReference type="PANTHER" id="PTHR16193">
    <property type="entry name" value="TETRATRICOPEPTIDE REPEAT PROTEIN 27"/>
    <property type="match status" value="1"/>
</dbReference>
<evidence type="ECO:0000256" key="2">
    <source>
        <dbReference type="ARBA" id="ARBA00022803"/>
    </source>
</evidence>
<dbReference type="InterPro" id="IPR011990">
    <property type="entry name" value="TPR-like_helical_dom_sf"/>
</dbReference>
<keyword evidence="2 4" id="KW-0802">TPR repeat</keyword>
<accession>A8X862</accession>
<dbReference type="PANTHER" id="PTHR16193:SF0">
    <property type="entry name" value="TETRATRICOPEPTIDE REPEAT PROTEIN 27"/>
    <property type="match status" value="1"/>
</dbReference>
<dbReference type="InterPro" id="IPR044244">
    <property type="entry name" value="TTC27/Emw1"/>
</dbReference>
<evidence type="ECO:0000313" key="6">
    <source>
        <dbReference type="Proteomes" id="UP000008549"/>
    </source>
</evidence>
<reference evidence="5 6" key="1">
    <citation type="journal article" date="2003" name="PLoS Biol.">
        <title>The genome sequence of Caenorhabditis briggsae: a platform for comparative genomics.</title>
        <authorList>
            <person name="Stein L.D."/>
            <person name="Bao Z."/>
            <person name="Blasiar D."/>
            <person name="Blumenthal T."/>
            <person name="Brent M.R."/>
            <person name="Chen N."/>
            <person name="Chinwalla A."/>
            <person name="Clarke L."/>
            <person name="Clee C."/>
            <person name="Coghlan A."/>
            <person name="Coulson A."/>
            <person name="D'Eustachio P."/>
            <person name="Fitch D.H."/>
            <person name="Fulton L.A."/>
            <person name="Fulton R.E."/>
            <person name="Griffiths-Jones S."/>
            <person name="Harris T.W."/>
            <person name="Hillier L.W."/>
            <person name="Kamath R."/>
            <person name="Kuwabara P.E."/>
            <person name="Mardis E.R."/>
            <person name="Marra M.A."/>
            <person name="Miner T.L."/>
            <person name="Minx P."/>
            <person name="Mullikin J.C."/>
            <person name="Plumb R.W."/>
            <person name="Rogers J."/>
            <person name="Schein J.E."/>
            <person name="Sohrmann M."/>
            <person name="Spieth J."/>
            <person name="Stajich J.E."/>
            <person name="Wei C."/>
            <person name="Willey D."/>
            <person name="Wilson R.K."/>
            <person name="Durbin R."/>
            <person name="Waterston R.H."/>
        </authorList>
    </citation>
    <scope>NUCLEOTIDE SEQUENCE [LARGE SCALE GENOMIC DNA]</scope>
    <source>
        <strain evidence="5 6">AF16</strain>
    </source>
</reference>
<keyword evidence="1" id="KW-0677">Repeat</keyword>
<dbReference type="Pfam" id="PF13181">
    <property type="entry name" value="TPR_8"/>
    <property type="match status" value="1"/>
</dbReference>
<organism evidence="5 6">
    <name type="scientific">Caenorhabditis briggsae</name>
    <dbReference type="NCBI Taxonomy" id="6238"/>
    <lineage>
        <taxon>Eukaryota</taxon>
        <taxon>Metazoa</taxon>
        <taxon>Ecdysozoa</taxon>
        <taxon>Nematoda</taxon>
        <taxon>Chromadorea</taxon>
        <taxon>Rhabditida</taxon>
        <taxon>Rhabditina</taxon>
        <taxon>Rhabditomorpha</taxon>
        <taxon>Rhabditoidea</taxon>
        <taxon>Rhabditidae</taxon>
        <taxon>Peloderinae</taxon>
        <taxon>Caenorhabditis</taxon>
    </lineage>
</organism>
<feature type="repeat" description="TPR" evidence="4">
    <location>
        <begin position="505"/>
        <end position="538"/>
    </location>
</feature>
<dbReference type="InterPro" id="IPR019734">
    <property type="entry name" value="TPR_rpt"/>
</dbReference>
<dbReference type="HOGENOM" id="CLU_004905_2_0_1"/>
<dbReference type="FunCoup" id="A8X862">
    <property type="interactions" value="2734"/>
</dbReference>
<dbReference type="PROSITE" id="PS50005">
    <property type="entry name" value="TPR"/>
    <property type="match status" value="3"/>
</dbReference>
<dbReference type="STRING" id="6238.A8X862"/>
<evidence type="ECO:0000256" key="1">
    <source>
        <dbReference type="ARBA" id="ARBA00022737"/>
    </source>
</evidence>
<evidence type="ECO:0000256" key="3">
    <source>
        <dbReference type="ARBA" id="ARBA00024020"/>
    </source>
</evidence>
<dbReference type="SUPFAM" id="SSF48452">
    <property type="entry name" value="TPR-like"/>
    <property type="match status" value="1"/>
</dbReference>
<evidence type="ECO:0000256" key="4">
    <source>
        <dbReference type="PROSITE-ProRule" id="PRU00339"/>
    </source>
</evidence>
<protein>
    <submittedName>
        <fullName evidence="5">Protein CBG09139</fullName>
    </submittedName>
</protein>
<dbReference type="InterPro" id="IPR002885">
    <property type="entry name" value="PPR_rpt"/>
</dbReference>
<dbReference type="WormBase" id="CBG09139">
    <property type="protein sequence ID" value="CBP44133"/>
    <property type="gene ID" value="WBGene00030790"/>
    <property type="gene designation" value="Cbr-trd-1"/>
</dbReference>
<comment type="similarity">
    <text evidence="3">Belongs to the TTC27 family.</text>
</comment>
<gene>
    <name evidence="7" type="primary">trd-1</name>
    <name evidence="5 7" type="ORF">CBG09139</name>
    <name evidence="5" type="ORF">CBG_09139</name>
</gene>
<evidence type="ECO:0000313" key="7">
    <source>
        <dbReference type="WormBase" id="CBG09139"/>
    </source>
</evidence>
<dbReference type="InParanoid" id="A8X862"/>
<dbReference type="Proteomes" id="UP000008549">
    <property type="component" value="Unassembled WGS sequence"/>
</dbReference>
<dbReference type="SMART" id="SM00028">
    <property type="entry name" value="TPR"/>
    <property type="match status" value="5"/>
</dbReference>
<proteinExistence type="inferred from homology"/>
<name>A8X862_CAEBR</name>
<reference evidence="5 6" key="2">
    <citation type="journal article" date="2011" name="PLoS Genet.">
        <title>Caenorhabditis briggsae recombinant inbred line genotypes reveal inter-strain incompatibility and the evolution of recombination.</title>
        <authorList>
            <person name="Ross J.A."/>
            <person name="Koboldt D.C."/>
            <person name="Staisch J.E."/>
            <person name="Chamberlin H.M."/>
            <person name="Gupta B.P."/>
            <person name="Miller R.D."/>
            <person name="Baird S.E."/>
            <person name="Haag E.S."/>
        </authorList>
    </citation>
    <scope>NUCLEOTIDE SEQUENCE [LARGE SCALE GENOMIC DNA]</scope>
    <source>
        <strain evidence="5 6">AF16</strain>
    </source>
</reference>
<feature type="repeat" description="TPR" evidence="4">
    <location>
        <begin position="539"/>
        <end position="572"/>
    </location>
</feature>
<dbReference type="EMBL" id="HE601302">
    <property type="protein sequence ID" value="CAP28823.2"/>
    <property type="molecule type" value="Genomic_DNA"/>
</dbReference>